<proteinExistence type="predicted"/>
<accession>A0A1B3SMZ7</accession>
<evidence type="ECO:0000313" key="1">
    <source>
        <dbReference type="EMBL" id="AOG61561.1"/>
    </source>
</evidence>
<dbReference type="EMBL" id="KX712143">
    <property type="protein sequence ID" value="AOG61561.1"/>
    <property type="molecule type" value="Genomic_DNA"/>
</dbReference>
<evidence type="ECO:0000313" key="2">
    <source>
        <dbReference type="Proteomes" id="UP000202470"/>
    </source>
</evidence>
<reference evidence="1" key="1">
    <citation type="journal article" date="2014" name="Mol. Microbiol.">
        <title>Inter-viral conflicts that exploit host CRISPR immune systems of Sulfolobus.</title>
        <authorList>
            <person name="Erdmann S."/>
            <person name="Le Moine Bauer S."/>
            <person name="Garrett R.A."/>
        </authorList>
    </citation>
    <scope>NUCLEOTIDE SEQUENCE [LARGE SCALE GENOMIC DNA]</scope>
    <source>
        <strain evidence="1">SIRV3</strain>
    </source>
</reference>
<keyword evidence="2" id="KW-1185">Reference proteome</keyword>
<dbReference type="KEGG" id="vg:28721339"/>
<organism evidence="1">
    <name type="scientific">Sulfolobus islandicus rod-shaped virus 3</name>
    <dbReference type="NCBI Taxonomy" id="2848124"/>
    <lineage>
        <taxon>Viruses</taxon>
        <taxon>Adnaviria</taxon>
        <taxon>Zilligvirae</taxon>
        <taxon>Taleaviricota</taxon>
        <taxon>Tokiviricetes</taxon>
        <taxon>Ligamenvirales</taxon>
        <taxon>Rudiviridae</taxon>
        <taxon>Icerudivirus</taxon>
        <taxon>Icerudivirus gunnuhverense</taxon>
        <taxon>Icerudivirus SIRV3</taxon>
    </lineage>
</organism>
<dbReference type="Proteomes" id="UP000202470">
    <property type="component" value="Segment"/>
</dbReference>
<reference evidence="1" key="2">
    <citation type="submission" date="2016-08" db="EMBL/GenBank/DDBJ databases">
        <authorList>
            <person name="Erdmann S."/>
            <person name="Le Moine Bauer S."/>
            <person name="Garrett R.A."/>
        </authorList>
    </citation>
    <scope>NUCLEOTIDE SEQUENCE</scope>
    <source>
        <strain evidence="1">SIRV3</strain>
    </source>
</reference>
<dbReference type="OrthoDB" id="27394at10239"/>
<protein>
    <submittedName>
        <fullName evidence="1">HTH transcriptional regulator</fullName>
    </submittedName>
</protein>
<dbReference type="Gene3D" id="1.10.10.60">
    <property type="entry name" value="Homeodomain-like"/>
    <property type="match status" value="1"/>
</dbReference>
<name>A0A1B3SMZ7_9VIRU</name>
<sequence>MKRQVRVGNTIYYVESEDDLVSVTHELARQGIKIEKIAYLLGVSVRKVRQYLESC</sequence>